<evidence type="ECO:0000256" key="1">
    <source>
        <dbReference type="ARBA" id="ARBA00022723"/>
    </source>
</evidence>
<dbReference type="SUPFAM" id="SSF47473">
    <property type="entry name" value="EF-hand"/>
    <property type="match status" value="1"/>
</dbReference>
<dbReference type="AlphaFoldDB" id="A0A077ZPR2"/>
<dbReference type="SMART" id="SM00054">
    <property type="entry name" value="EFh"/>
    <property type="match status" value="2"/>
</dbReference>
<name>A0A077ZPR2_STYLE</name>
<dbReference type="InterPro" id="IPR018247">
    <property type="entry name" value="EF_Hand_1_Ca_BS"/>
</dbReference>
<evidence type="ECO:0000259" key="4">
    <source>
        <dbReference type="PROSITE" id="PS50222"/>
    </source>
</evidence>
<organism evidence="5 6">
    <name type="scientific">Stylonychia lemnae</name>
    <name type="common">Ciliate</name>
    <dbReference type="NCBI Taxonomy" id="5949"/>
    <lineage>
        <taxon>Eukaryota</taxon>
        <taxon>Sar</taxon>
        <taxon>Alveolata</taxon>
        <taxon>Ciliophora</taxon>
        <taxon>Intramacronucleata</taxon>
        <taxon>Spirotrichea</taxon>
        <taxon>Stichotrichia</taxon>
        <taxon>Sporadotrichida</taxon>
        <taxon>Oxytrichidae</taxon>
        <taxon>Stylonychinae</taxon>
        <taxon>Stylonychia</taxon>
    </lineage>
</organism>
<dbReference type="Proteomes" id="UP000039865">
    <property type="component" value="Unassembled WGS sequence"/>
</dbReference>
<dbReference type="PROSITE" id="PS00018">
    <property type="entry name" value="EF_HAND_1"/>
    <property type="match status" value="2"/>
</dbReference>
<dbReference type="InParanoid" id="A0A077ZPR2"/>
<dbReference type="OrthoDB" id="310485at2759"/>
<feature type="domain" description="EF-hand" evidence="4">
    <location>
        <begin position="60"/>
        <end position="95"/>
    </location>
</feature>
<keyword evidence="3" id="KW-0106">Calcium</keyword>
<sequence>MTIPDVDKNPLGERICKVLTSKGQIQNGVAQMDKNMIDFKEFVRALSVFNKQEQNASASSEDEKIRFLFNVYDIDGDGLISQDELKVVLKQLVANSLTDTQLQQIVEKTILDLDQDGDGKLQFSEFKKIFQNQDL</sequence>
<dbReference type="InterPro" id="IPR011992">
    <property type="entry name" value="EF-hand-dom_pair"/>
</dbReference>
<dbReference type="EMBL" id="CCKQ01000854">
    <property type="protein sequence ID" value="CDW71952.1"/>
    <property type="molecule type" value="Genomic_DNA"/>
</dbReference>
<keyword evidence="1" id="KW-0479">Metal-binding</keyword>
<feature type="domain" description="EF-hand" evidence="4">
    <location>
        <begin position="101"/>
        <end position="135"/>
    </location>
</feature>
<evidence type="ECO:0000313" key="6">
    <source>
        <dbReference type="Proteomes" id="UP000039865"/>
    </source>
</evidence>
<dbReference type="GO" id="GO:0005509">
    <property type="term" value="F:calcium ion binding"/>
    <property type="evidence" value="ECO:0007669"/>
    <property type="project" value="InterPro"/>
</dbReference>
<evidence type="ECO:0000256" key="3">
    <source>
        <dbReference type="ARBA" id="ARBA00022837"/>
    </source>
</evidence>
<dbReference type="PANTHER" id="PTHR45942">
    <property type="entry name" value="PROTEIN PHOSPATASE 3 REGULATORY SUBUNIT B ALPHA ISOFORM TYPE 1"/>
    <property type="match status" value="1"/>
</dbReference>
<gene>
    <name evidence="5" type="primary">Contig7399.g7912</name>
    <name evidence="5" type="ORF">STYLEM_903</name>
</gene>
<dbReference type="OMA" id="IKTHRSM"/>
<dbReference type="CDD" id="cd00051">
    <property type="entry name" value="EFh"/>
    <property type="match status" value="1"/>
</dbReference>
<reference evidence="5 6" key="1">
    <citation type="submission" date="2014-06" db="EMBL/GenBank/DDBJ databases">
        <authorList>
            <person name="Swart Estienne"/>
        </authorList>
    </citation>
    <scope>NUCLEOTIDE SEQUENCE [LARGE SCALE GENOMIC DNA]</scope>
    <source>
        <strain evidence="5 6">130c</strain>
    </source>
</reference>
<keyword evidence="6" id="KW-1185">Reference proteome</keyword>
<dbReference type="InterPro" id="IPR002048">
    <property type="entry name" value="EF_hand_dom"/>
</dbReference>
<evidence type="ECO:0000256" key="2">
    <source>
        <dbReference type="ARBA" id="ARBA00022737"/>
    </source>
</evidence>
<protein>
    <submittedName>
        <fullName evidence="5">Calcineurin subunit b</fullName>
    </submittedName>
</protein>
<keyword evidence="2" id="KW-0677">Repeat</keyword>
<dbReference type="FunFam" id="1.10.238.10:FF:000003">
    <property type="entry name" value="Calmodulin A"/>
    <property type="match status" value="1"/>
</dbReference>
<evidence type="ECO:0000313" key="5">
    <source>
        <dbReference type="EMBL" id="CDW71952.1"/>
    </source>
</evidence>
<accession>A0A077ZPR2</accession>
<dbReference type="Gene3D" id="1.10.238.10">
    <property type="entry name" value="EF-hand"/>
    <property type="match status" value="1"/>
</dbReference>
<dbReference type="Pfam" id="PF13499">
    <property type="entry name" value="EF-hand_7"/>
    <property type="match status" value="1"/>
</dbReference>
<dbReference type="PROSITE" id="PS50222">
    <property type="entry name" value="EF_HAND_2"/>
    <property type="match status" value="2"/>
</dbReference>
<proteinExistence type="predicted"/>